<organism evidence="3 4">
    <name type="scientific">Ceratopteris richardii</name>
    <name type="common">Triangle waterfern</name>
    <dbReference type="NCBI Taxonomy" id="49495"/>
    <lineage>
        <taxon>Eukaryota</taxon>
        <taxon>Viridiplantae</taxon>
        <taxon>Streptophyta</taxon>
        <taxon>Embryophyta</taxon>
        <taxon>Tracheophyta</taxon>
        <taxon>Polypodiopsida</taxon>
        <taxon>Polypodiidae</taxon>
        <taxon>Polypodiales</taxon>
        <taxon>Pteridineae</taxon>
        <taxon>Pteridaceae</taxon>
        <taxon>Parkerioideae</taxon>
        <taxon>Ceratopteris</taxon>
    </lineage>
</organism>
<evidence type="ECO:0000313" key="3">
    <source>
        <dbReference type="EMBL" id="KAH7426733.1"/>
    </source>
</evidence>
<dbReference type="NCBIfam" id="TIGR00756">
    <property type="entry name" value="PPR"/>
    <property type="match status" value="2"/>
</dbReference>
<protein>
    <recommendedName>
        <fullName evidence="5">Pentatricopeptide repeat-containing protein</fullName>
    </recommendedName>
</protein>
<feature type="repeat" description="PPR" evidence="2">
    <location>
        <begin position="194"/>
        <end position="228"/>
    </location>
</feature>
<dbReference type="PANTHER" id="PTHR24015">
    <property type="entry name" value="OS07G0578800 PROTEIN-RELATED"/>
    <property type="match status" value="1"/>
</dbReference>
<dbReference type="FunFam" id="1.25.40.10:FF:000073">
    <property type="entry name" value="Pentatricopeptide repeat-containing protein chloroplastic"/>
    <property type="match status" value="1"/>
</dbReference>
<feature type="repeat" description="PPR" evidence="2">
    <location>
        <begin position="295"/>
        <end position="325"/>
    </location>
</feature>
<gene>
    <name evidence="3" type="ORF">KP509_10G014900</name>
</gene>
<dbReference type="InterPro" id="IPR011990">
    <property type="entry name" value="TPR-like_helical_dom_sf"/>
</dbReference>
<accession>A0A8T2TYU2</accession>
<dbReference type="Pfam" id="PF13041">
    <property type="entry name" value="PPR_2"/>
    <property type="match status" value="2"/>
</dbReference>
<name>A0A8T2TYU2_CERRI</name>
<dbReference type="OrthoDB" id="185373at2759"/>
<evidence type="ECO:0000256" key="2">
    <source>
        <dbReference type="PROSITE-ProRule" id="PRU00708"/>
    </source>
</evidence>
<dbReference type="PANTHER" id="PTHR24015:SF548">
    <property type="entry name" value="OS08G0340900 PROTEIN"/>
    <property type="match status" value="1"/>
</dbReference>
<dbReference type="InterPro" id="IPR002885">
    <property type="entry name" value="PPR_rpt"/>
</dbReference>
<keyword evidence="4" id="KW-1185">Reference proteome</keyword>
<dbReference type="Proteomes" id="UP000825935">
    <property type="component" value="Chromosome 10"/>
</dbReference>
<comment type="caution">
    <text evidence="3">The sequence shown here is derived from an EMBL/GenBank/DDBJ whole genome shotgun (WGS) entry which is preliminary data.</text>
</comment>
<evidence type="ECO:0008006" key="5">
    <source>
        <dbReference type="Google" id="ProtNLM"/>
    </source>
</evidence>
<evidence type="ECO:0000256" key="1">
    <source>
        <dbReference type="ARBA" id="ARBA00022737"/>
    </source>
</evidence>
<dbReference type="Gene3D" id="1.25.40.10">
    <property type="entry name" value="Tetratricopeptide repeat domain"/>
    <property type="match status" value="6"/>
</dbReference>
<dbReference type="Pfam" id="PF01535">
    <property type="entry name" value="PPR"/>
    <property type="match status" value="3"/>
</dbReference>
<dbReference type="InterPro" id="IPR046960">
    <property type="entry name" value="PPR_At4g14850-like_plant"/>
</dbReference>
<reference evidence="3" key="1">
    <citation type="submission" date="2021-08" db="EMBL/GenBank/DDBJ databases">
        <title>WGS assembly of Ceratopteris richardii.</title>
        <authorList>
            <person name="Marchant D.B."/>
            <person name="Chen G."/>
            <person name="Jenkins J."/>
            <person name="Shu S."/>
            <person name="Leebens-Mack J."/>
            <person name="Grimwood J."/>
            <person name="Schmutz J."/>
            <person name="Soltis P."/>
            <person name="Soltis D."/>
            <person name="Chen Z.-H."/>
        </authorList>
    </citation>
    <scope>NUCLEOTIDE SEQUENCE</scope>
    <source>
        <strain evidence="3">Whitten #5841</strain>
        <tissue evidence="3">Leaf</tissue>
    </source>
</reference>
<dbReference type="AlphaFoldDB" id="A0A8T2TYU2"/>
<dbReference type="PROSITE" id="PS51375">
    <property type="entry name" value="PPR"/>
    <property type="match status" value="3"/>
</dbReference>
<dbReference type="FunFam" id="1.25.40.10:FF:000158">
    <property type="entry name" value="pentatricopeptide repeat-containing protein At2g33680"/>
    <property type="match status" value="1"/>
</dbReference>
<dbReference type="GO" id="GO:0009451">
    <property type="term" value="P:RNA modification"/>
    <property type="evidence" value="ECO:0007669"/>
    <property type="project" value="InterPro"/>
</dbReference>
<dbReference type="FunFam" id="1.25.40.10:FF:000344">
    <property type="entry name" value="Pentatricopeptide repeat-containing protein"/>
    <property type="match status" value="1"/>
</dbReference>
<dbReference type="EMBL" id="CM035415">
    <property type="protein sequence ID" value="KAH7426733.1"/>
    <property type="molecule type" value="Genomic_DNA"/>
</dbReference>
<dbReference type="GO" id="GO:0048731">
    <property type="term" value="P:system development"/>
    <property type="evidence" value="ECO:0007669"/>
    <property type="project" value="UniProtKB-ARBA"/>
</dbReference>
<dbReference type="GO" id="GO:0003723">
    <property type="term" value="F:RNA binding"/>
    <property type="evidence" value="ECO:0007669"/>
    <property type="project" value="InterPro"/>
</dbReference>
<feature type="repeat" description="PPR" evidence="2">
    <location>
        <begin position="597"/>
        <end position="631"/>
    </location>
</feature>
<sequence>MPSSGIWRRFQDRQRLLNHIEQGGYDLGAYFHSILQDIIVTRDLQAGRNIYAFMCLGGFEACDMLNSLLIRIFSSSGSLTEADQLFSKSSRTGVLSVCAVIHAYTKSGQANNALDIFFKACQCSMDQDGHTVAATLQACSLLAALPEGKTIHGYIFERGLDSDVFVMNCIVAFYAQCGCLDDAYRVLERYSRLELVTWSILIGQYTKFGRASEALDMFSQMLMQGIKPDRVIFTVVLNACANARNVEQGMLVHGLLIQSGLKTDNPIENSLIDMYMKCGSLEDARKLFLSFSHLDVVAWSAFINGFTQNGRAEEALQLFWKMLDFLQPNHFTFACALKACSCLKDLCQGMLIHMTLVISAHDLDDYVQSTLMNMYLKCQSSENAENIFEKLSKPHLVDWSTMICGSTISKGNIEFIHLNQVMQEEGVSFDRISFTGMLKACSTMLMVVEARLIHSQILESSCEGDRFIGSSLIDTYSKCRSMEDAQCVFDHVSDKDVVIWGIIMTGYLDHGLNQKVLSLWHQLVANSVEFNNVVIVPALKACCNLTALGEGKLIHICALESGFDLDMYIGSSLINMYSKFGSLPDACRVFECLPKKNVVIWTAMIAGCADQSEYKIALKYFQGMQNAGLEPDIQTFMCLLTACSHVGSTDDYHAHMNFMEDKHGIVPTIDHFNCIADMLGRAGLVQEAKDLLETKTAADNMVGWMSLLNSCQTHGNLKDGNTCLEHIMALDRKHAAGYMLMSKAYATAGMWGNVDTLLALKNSANAWKKPGEAFIELDDKVHSFTVGMRTCPQMHEIHDKLQRLHVQMQAVGYVV</sequence>
<evidence type="ECO:0000313" key="4">
    <source>
        <dbReference type="Proteomes" id="UP000825935"/>
    </source>
</evidence>
<keyword evidence="1" id="KW-0677">Repeat</keyword>
<proteinExistence type="predicted"/>